<proteinExistence type="predicted"/>
<name>A0A8H5GQ81_9AGAR</name>
<dbReference type="OrthoDB" id="3485059at2759"/>
<protein>
    <submittedName>
        <fullName evidence="1">Uncharacterized protein</fullName>
    </submittedName>
</protein>
<dbReference type="Proteomes" id="UP000559256">
    <property type="component" value="Unassembled WGS sequence"/>
</dbReference>
<evidence type="ECO:0000313" key="1">
    <source>
        <dbReference type="EMBL" id="KAF5369073.1"/>
    </source>
</evidence>
<sequence>MRTNLHLFAFGLPNPIQEKQIPKVLSRILSSMLNAIVAKHSALAVPVSGVSGIPALVLRDWKTLNASTTAFSNALIANAPADLVSAATEIPSTIGAAFDTAIAAYS</sequence>
<organism evidence="1 2">
    <name type="scientific">Tetrapyrgos nigripes</name>
    <dbReference type="NCBI Taxonomy" id="182062"/>
    <lineage>
        <taxon>Eukaryota</taxon>
        <taxon>Fungi</taxon>
        <taxon>Dikarya</taxon>
        <taxon>Basidiomycota</taxon>
        <taxon>Agaricomycotina</taxon>
        <taxon>Agaricomycetes</taxon>
        <taxon>Agaricomycetidae</taxon>
        <taxon>Agaricales</taxon>
        <taxon>Marasmiineae</taxon>
        <taxon>Marasmiaceae</taxon>
        <taxon>Tetrapyrgos</taxon>
    </lineage>
</organism>
<accession>A0A8H5GQ81</accession>
<comment type="caution">
    <text evidence="1">The sequence shown here is derived from an EMBL/GenBank/DDBJ whole genome shotgun (WGS) entry which is preliminary data.</text>
</comment>
<reference evidence="1 2" key="1">
    <citation type="journal article" date="2020" name="ISME J.">
        <title>Uncovering the hidden diversity of litter-decomposition mechanisms in mushroom-forming fungi.</title>
        <authorList>
            <person name="Floudas D."/>
            <person name="Bentzer J."/>
            <person name="Ahren D."/>
            <person name="Johansson T."/>
            <person name="Persson P."/>
            <person name="Tunlid A."/>
        </authorList>
    </citation>
    <scope>NUCLEOTIDE SEQUENCE [LARGE SCALE GENOMIC DNA]</scope>
    <source>
        <strain evidence="1 2">CBS 291.85</strain>
    </source>
</reference>
<dbReference type="Gene3D" id="1.20.1280.140">
    <property type="match status" value="1"/>
</dbReference>
<gene>
    <name evidence="1" type="ORF">D9758_003055</name>
</gene>
<keyword evidence="2" id="KW-1185">Reference proteome</keyword>
<dbReference type="AlphaFoldDB" id="A0A8H5GQ81"/>
<dbReference type="EMBL" id="JAACJM010000014">
    <property type="protein sequence ID" value="KAF5369073.1"/>
    <property type="molecule type" value="Genomic_DNA"/>
</dbReference>
<evidence type="ECO:0000313" key="2">
    <source>
        <dbReference type="Proteomes" id="UP000559256"/>
    </source>
</evidence>